<comment type="subcellular location">
    <subcellularLocation>
        <location evidence="1">Membrane</location>
        <topology evidence="1">Multi-pass membrane protein</topology>
    </subcellularLocation>
</comment>
<dbReference type="GO" id="GO:0022857">
    <property type="term" value="F:transmembrane transporter activity"/>
    <property type="evidence" value="ECO:0007669"/>
    <property type="project" value="InterPro"/>
</dbReference>
<evidence type="ECO:0000313" key="5">
    <source>
        <dbReference type="EMBL" id="KAJ3512143.1"/>
    </source>
</evidence>
<comment type="caution">
    <text evidence="5">The sequence shown here is derived from an EMBL/GenBank/DDBJ whole genome shotgun (WGS) entry which is preliminary data.</text>
</comment>
<sequence>MEPIQKELAKEMVMVVEKGSEKAIERADSTSSVESIEYPDGGLRAWLIVCGSMCCTFSTFGFVNAWGSYYETDILKDTPASNISAAFTIWCFVGFMCFLGIYTVLTFIDVSAIRAGVSPDFSFYLLSIANASSGIGRILTGLLCDRVGAINVIAPMSLAAAIMTFAWPYARSQGSLIAVAILYGFASSSFVSAFNMPVYSMGEMGDVGRRLGTVMVFTAVGALCGPPISGAINTTTGNFDAVSYYAVQWEKADAVYSFRFGPRPGINVMTHCF</sequence>
<gene>
    <name evidence="5" type="ORF">NLJ89_g3694</name>
</gene>
<feature type="transmembrane region" description="Helical" evidence="3">
    <location>
        <begin position="45"/>
        <end position="66"/>
    </location>
</feature>
<feature type="transmembrane region" description="Helical" evidence="3">
    <location>
        <begin position="152"/>
        <end position="170"/>
    </location>
</feature>
<proteinExistence type="inferred from homology"/>
<keyword evidence="3" id="KW-1133">Transmembrane helix</keyword>
<evidence type="ECO:0000256" key="1">
    <source>
        <dbReference type="ARBA" id="ARBA00004141"/>
    </source>
</evidence>
<feature type="transmembrane region" description="Helical" evidence="3">
    <location>
        <begin position="87"/>
        <end position="109"/>
    </location>
</feature>
<evidence type="ECO:0000256" key="2">
    <source>
        <dbReference type="ARBA" id="ARBA00006727"/>
    </source>
</evidence>
<dbReference type="InterPro" id="IPR020846">
    <property type="entry name" value="MFS_dom"/>
</dbReference>
<dbReference type="Gene3D" id="1.20.1250.20">
    <property type="entry name" value="MFS general substrate transporter like domains"/>
    <property type="match status" value="1"/>
</dbReference>
<dbReference type="InterPro" id="IPR036259">
    <property type="entry name" value="MFS_trans_sf"/>
</dbReference>
<dbReference type="PROSITE" id="PS50850">
    <property type="entry name" value="MFS"/>
    <property type="match status" value="1"/>
</dbReference>
<dbReference type="AlphaFoldDB" id="A0A9W8KAQ2"/>
<protein>
    <recommendedName>
        <fullName evidence="4">Major facilitator superfamily (MFS) profile domain-containing protein</fullName>
    </recommendedName>
</protein>
<evidence type="ECO:0000259" key="4">
    <source>
        <dbReference type="PROSITE" id="PS50850"/>
    </source>
</evidence>
<feature type="transmembrane region" description="Helical" evidence="3">
    <location>
        <begin position="211"/>
        <end position="232"/>
    </location>
</feature>
<dbReference type="PANTHER" id="PTHR11360:SF284">
    <property type="entry name" value="EG:103B4.3 PROTEIN-RELATED"/>
    <property type="match status" value="1"/>
</dbReference>
<keyword evidence="3" id="KW-0812">Transmembrane</keyword>
<keyword evidence="3" id="KW-0472">Membrane</keyword>
<dbReference type="InterPro" id="IPR050327">
    <property type="entry name" value="Proton-linked_MCT"/>
</dbReference>
<dbReference type="EMBL" id="JANKHO010000278">
    <property type="protein sequence ID" value="KAJ3512143.1"/>
    <property type="molecule type" value="Genomic_DNA"/>
</dbReference>
<dbReference type="PANTHER" id="PTHR11360">
    <property type="entry name" value="MONOCARBOXYLATE TRANSPORTER"/>
    <property type="match status" value="1"/>
</dbReference>
<evidence type="ECO:0000313" key="6">
    <source>
        <dbReference type="Proteomes" id="UP001148786"/>
    </source>
</evidence>
<keyword evidence="6" id="KW-1185">Reference proteome</keyword>
<dbReference type="OrthoDB" id="6509908at2759"/>
<accession>A0A9W8KAQ2</accession>
<feature type="transmembrane region" description="Helical" evidence="3">
    <location>
        <begin position="176"/>
        <end position="199"/>
    </location>
</feature>
<dbReference type="Proteomes" id="UP001148786">
    <property type="component" value="Unassembled WGS sequence"/>
</dbReference>
<feature type="domain" description="Major facilitator superfamily (MFS) profile" evidence="4">
    <location>
        <begin position="86"/>
        <end position="273"/>
    </location>
</feature>
<organism evidence="5 6">
    <name type="scientific">Agrocybe chaxingu</name>
    <dbReference type="NCBI Taxonomy" id="84603"/>
    <lineage>
        <taxon>Eukaryota</taxon>
        <taxon>Fungi</taxon>
        <taxon>Dikarya</taxon>
        <taxon>Basidiomycota</taxon>
        <taxon>Agaricomycotina</taxon>
        <taxon>Agaricomycetes</taxon>
        <taxon>Agaricomycetidae</taxon>
        <taxon>Agaricales</taxon>
        <taxon>Agaricineae</taxon>
        <taxon>Strophariaceae</taxon>
        <taxon>Agrocybe</taxon>
    </lineage>
</organism>
<comment type="similarity">
    <text evidence="2">Belongs to the major facilitator superfamily. Monocarboxylate porter (TC 2.A.1.13) family.</text>
</comment>
<evidence type="ECO:0000256" key="3">
    <source>
        <dbReference type="SAM" id="Phobius"/>
    </source>
</evidence>
<dbReference type="Pfam" id="PF07690">
    <property type="entry name" value="MFS_1"/>
    <property type="match status" value="1"/>
</dbReference>
<dbReference type="InterPro" id="IPR011701">
    <property type="entry name" value="MFS"/>
</dbReference>
<feature type="transmembrane region" description="Helical" evidence="3">
    <location>
        <begin position="121"/>
        <end position="140"/>
    </location>
</feature>
<dbReference type="GO" id="GO:0016020">
    <property type="term" value="C:membrane"/>
    <property type="evidence" value="ECO:0007669"/>
    <property type="project" value="UniProtKB-SubCell"/>
</dbReference>
<reference evidence="5" key="1">
    <citation type="submission" date="2022-07" db="EMBL/GenBank/DDBJ databases">
        <title>Genome Sequence of Agrocybe chaxingu.</title>
        <authorList>
            <person name="Buettner E."/>
        </authorList>
    </citation>
    <scope>NUCLEOTIDE SEQUENCE</scope>
    <source>
        <strain evidence="5">MP-N11</strain>
    </source>
</reference>
<name>A0A9W8KAQ2_9AGAR</name>
<dbReference type="SUPFAM" id="SSF103473">
    <property type="entry name" value="MFS general substrate transporter"/>
    <property type="match status" value="1"/>
</dbReference>